<proteinExistence type="predicted"/>
<dbReference type="Proteomes" id="UP001597116">
    <property type="component" value="Unassembled WGS sequence"/>
</dbReference>
<dbReference type="CDD" id="cd15482">
    <property type="entry name" value="Sialidase_non-viral"/>
    <property type="match status" value="1"/>
</dbReference>
<comment type="caution">
    <text evidence="1">The sequence shown here is derived from an EMBL/GenBank/DDBJ whole genome shotgun (WGS) entry which is preliminary data.</text>
</comment>
<evidence type="ECO:0000313" key="2">
    <source>
        <dbReference type="Proteomes" id="UP001597116"/>
    </source>
</evidence>
<name>A0ABW3QKI5_9BACT</name>
<dbReference type="EMBL" id="JBHTLP010000014">
    <property type="protein sequence ID" value="MFD1143551.1"/>
    <property type="molecule type" value="Genomic_DNA"/>
</dbReference>
<gene>
    <name evidence="1" type="ORF">ACFQ4C_20660</name>
</gene>
<dbReference type="Gene3D" id="2.130.10.10">
    <property type="entry name" value="YVTN repeat-like/Quinoprotein amine dehydrogenase"/>
    <property type="match status" value="1"/>
</dbReference>
<evidence type="ECO:0000313" key="1">
    <source>
        <dbReference type="EMBL" id="MFD1143551.1"/>
    </source>
</evidence>
<protein>
    <submittedName>
        <fullName evidence="1">Exo-alpha-sialidase</fullName>
    </submittedName>
</protein>
<dbReference type="RefSeq" id="WP_379884425.1">
    <property type="nucleotide sequence ID" value="NZ_JBHTLP010000014.1"/>
</dbReference>
<dbReference type="InterPro" id="IPR015943">
    <property type="entry name" value="WD40/YVTN_repeat-like_dom_sf"/>
</dbReference>
<reference evidence="2" key="1">
    <citation type="journal article" date="2019" name="Int. J. Syst. Evol. Microbiol.">
        <title>The Global Catalogue of Microorganisms (GCM) 10K type strain sequencing project: providing services to taxonomists for standard genome sequencing and annotation.</title>
        <authorList>
            <consortium name="The Broad Institute Genomics Platform"/>
            <consortium name="The Broad Institute Genome Sequencing Center for Infectious Disease"/>
            <person name="Wu L."/>
            <person name="Ma J."/>
        </authorList>
    </citation>
    <scope>NUCLEOTIDE SEQUENCE [LARGE SCALE GENOMIC DNA]</scope>
    <source>
        <strain evidence="2">CCUG 55608</strain>
    </source>
</reference>
<accession>A0ABW3QKI5</accession>
<dbReference type="SUPFAM" id="SSF110296">
    <property type="entry name" value="Oligoxyloglucan reducing end-specific cellobiohydrolase"/>
    <property type="match status" value="1"/>
</dbReference>
<organism evidence="1 2">
    <name type="scientific">Larkinella insperata</name>
    <dbReference type="NCBI Taxonomy" id="332158"/>
    <lineage>
        <taxon>Bacteria</taxon>
        <taxon>Pseudomonadati</taxon>
        <taxon>Bacteroidota</taxon>
        <taxon>Cytophagia</taxon>
        <taxon>Cytophagales</taxon>
        <taxon>Spirosomataceae</taxon>
        <taxon>Larkinella</taxon>
    </lineage>
</organism>
<sequence length="438" mass="50013">MDVSSKYFTLLRTPGPDAVRHIWRFWQDIRRVGKVSELLSFVLWEIAHRLYLYQIRDRYIKFTDHPCLSINGATGDVLTSSFLAENGLRFRAVDIDWKFCLPASDGSWWGSRYSHANALYRSEDQSQSAVLMYEFTHPITSLFISQQNVLFVCANGIVYRGEQTGAFFKPVLQFSSSISYFLFNNGMTELPDGTLVIGEYGSIWQGQSWQNLAYLYYSADGGKTWEVSDFLIRQGVNKHVHLVKYSSVLKAVLLTDGDNKKQLWINRTLRDFKAKTGYHKTGWSLLTKYHHQMGGYTSMAETGEGVLFGSDYLGGTNFIVKTTDGKRFEKLVLPDPYRRSPVLNMVGRQSGSGAEIWAASYSCLSDKARSLLMCTRDSGKSWVRVIDFDGTKHEVRLVSSPPDQSQELYIAVTEFGDKPESHRHRVYKLERIFTNQQG</sequence>
<keyword evidence="2" id="KW-1185">Reference proteome</keyword>